<dbReference type="Proteomes" id="UP001156398">
    <property type="component" value="Unassembled WGS sequence"/>
</dbReference>
<feature type="region of interest" description="Disordered" evidence="1">
    <location>
        <begin position="196"/>
        <end position="229"/>
    </location>
</feature>
<evidence type="ECO:0000313" key="3">
    <source>
        <dbReference type="Proteomes" id="UP001156398"/>
    </source>
</evidence>
<sequence length="229" mass="24259">MALPALAGVAQWLSARFPGEVYDVHAEVLAGFLNALTTVDLDRPRVLVRLRWSAYRQGLAALTEALDAPAPTSPEFHSAPPRPPWGHPDLVLDKAVGAGVLTRTEADLIGDTRLDEVSVTEWADRNHTTGAAAYKARRRAELRLVAYLRDEARDTDGDDPVATEAMDTLLADAGRRPVSSLDVTVIGRGGGEEVARSVSKTGADSGLLGCGGSAPASTPEPDSEVRRCA</sequence>
<reference evidence="2 3" key="1">
    <citation type="submission" date="2023-05" db="EMBL/GenBank/DDBJ databases">
        <title>Streptantibioticus silvisoli sp. nov., acidotolerant actinomycetes 1 from pine litter.</title>
        <authorList>
            <person name="Swiecimska M."/>
            <person name="Golinska P."/>
            <person name="Sangal V."/>
            <person name="Wachnowicz B."/>
            <person name="Goodfellow M."/>
        </authorList>
    </citation>
    <scope>NUCLEOTIDE SEQUENCE [LARGE SCALE GENOMIC DNA]</scope>
    <source>
        <strain evidence="2 3">SL54</strain>
    </source>
</reference>
<proteinExistence type="predicted"/>
<name>A0ABT6VZX0_9ACTN</name>
<organism evidence="2 3">
    <name type="scientific">Streptantibioticus silvisoli</name>
    <dbReference type="NCBI Taxonomy" id="2705255"/>
    <lineage>
        <taxon>Bacteria</taxon>
        <taxon>Bacillati</taxon>
        <taxon>Actinomycetota</taxon>
        <taxon>Actinomycetes</taxon>
        <taxon>Kitasatosporales</taxon>
        <taxon>Streptomycetaceae</taxon>
        <taxon>Streptantibioticus</taxon>
    </lineage>
</organism>
<gene>
    <name evidence="2" type="ORF">POF43_015170</name>
</gene>
<keyword evidence="3" id="KW-1185">Reference proteome</keyword>
<protein>
    <submittedName>
        <fullName evidence="2">Uncharacterized protein</fullName>
    </submittedName>
</protein>
<comment type="caution">
    <text evidence="2">The sequence shown here is derived from an EMBL/GenBank/DDBJ whole genome shotgun (WGS) entry which is preliminary data.</text>
</comment>
<dbReference type="EMBL" id="JAAGKO020000020">
    <property type="protein sequence ID" value="MDI5964040.1"/>
    <property type="molecule type" value="Genomic_DNA"/>
</dbReference>
<evidence type="ECO:0000313" key="2">
    <source>
        <dbReference type="EMBL" id="MDI5964040.1"/>
    </source>
</evidence>
<evidence type="ECO:0000256" key="1">
    <source>
        <dbReference type="SAM" id="MobiDB-lite"/>
    </source>
</evidence>
<dbReference type="RefSeq" id="WP_271325460.1">
    <property type="nucleotide sequence ID" value="NZ_JAAGKO020000020.1"/>
</dbReference>
<accession>A0ABT6VZX0</accession>